<dbReference type="Proteomes" id="UP000265520">
    <property type="component" value="Unassembled WGS sequence"/>
</dbReference>
<comment type="caution">
    <text evidence="1">The sequence shown here is derived from an EMBL/GenBank/DDBJ whole genome shotgun (WGS) entry which is preliminary data.</text>
</comment>
<proteinExistence type="predicted"/>
<dbReference type="AlphaFoldDB" id="A0A392VXW1"/>
<organism evidence="1 2">
    <name type="scientific">Trifolium medium</name>
    <dbReference type="NCBI Taxonomy" id="97028"/>
    <lineage>
        <taxon>Eukaryota</taxon>
        <taxon>Viridiplantae</taxon>
        <taxon>Streptophyta</taxon>
        <taxon>Embryophyta</taxon>
        <taxon>Tracheophyta</taxon>
        <taxon>Spermatophyta</taxon>
        <taxon>Magnoliopsida</taxon>
        <taxon>eudicotyledons</taxon>
        <taxon>Gunneridae</taxon>
        <taxon>Pentapetalae</taxon>
        <taxon>rosids</taxon>
        <taxon>fabids</taxon>
        <taxon>Fabales</taxon>
        <taxon>Fabaceae</taxon>
        <taxon>Papilionoideae</taxon>
        <taxon>50 kb inversion clade</taxon>
        <taxon>NPAAA clade</taxon>
        <taxon>Hologalegina</taxon>
        <taxon>IRL clade</taxon>
        <taxon>Trifolieae</taxon>
        <taxon>Trifolium</taxon>
    </lineage>
</organism>
<accession>A0A392VXW1</accession>
<feature type="non-terminal residue" evidence="1">
    <location>
        <position position="1"/>
    </location>
</feature>
<evidence type="ECO:0000313" key="1">
    <source>
        <dbReference type="EMBL" id="MCI93214.1"/>
    </source>
</evidence>
<feature type="non-terminal residue" evidence="1">
    <location>
        <position position="52"/>
    </location>
</feature>
<name>A0A392VXW1_9FABA</name>
<evidence type="ECO:0000313" key="2">
    <source>
        <dbReference type="Proteomes" id="UP000265520"/>
    </source>
</evidence>
<sequence>IPEEEYDEKIEEVYPSAGEDLIDFLQRCKLNNSEAILCPRCSPMFDKKATES</sequence>
<reference evidence="1 2" key="1">
    <citation type="journal article" date="2018" name="Front. Plant Sci.">
        <title>Red Clover (Trifolium pratense) and Zigzag Clover (T. medium) - A Picture of Genomic Similarities and Differences.</title>
        <authorList>
            <person name="Dluhosova J."/>
            <person name="Istvanek J."/>
            <person name="Nedelnik J."/>
            <person name="Repkova J."/>
        </authorList>
    </citation>
    <scope>NUCLEOTIDE SEQUENCE [LARGE SCALE GENOMIC DNA]</scope>
    <source>
        <strain evidence="2">cv. 10/8</strain>
        <tissue evidence="1">Leaf</tissue>
    </source>
</reference>
<keyword evidence="2" id="KW-1185">Reference proteome</keyword>
<dbReference type="EMBL" id="LXQA011323144">
    <property type="protein sequence ID" value="MCI93214.1"/>
    <property type="molecule type" value="Genomic_DNA"/>
</dbReference>
<protein>
    <submittedName>
        <fullName evidence="1">Uncharacterized protein</fullName>
    </submittedName>
</protein>